<dbReference type="AlphaFoldDB" id="A0AAV9J5I6"/>
<protein>
    <submittedName>
        <fullName evidence="1">Uncharacterized protein</fullName>
    </submittedName>
</protein>
<evidence type="ECO:0000313" key="1">
    <source>
        <dbReference type="EMBL" id="KAK4539919.1"/>
    </source>
</evidence>
<dbReference type="EMBL" id="JAVFHQ010000079">
    <property type="protein sequence ID" value="KAK4539919.1"/>
    <property type="molecule type" value="Genomic_DNA"/>
</dbReference>
<name>A0AAV9J5I6_9PEZI</name>
<keyword evidence="2" id="KW-1185">Reference proteome</keyword>
<sequence length="154" mass="17131">MTSPQRKGVATPQLRALVRSATNLEASNDDDATTINSALANALFPLAEMRDMAYEALTTLKKVHADLAAMVDQMEARGLERPSLGYPMGTDLFLTNKPEILKFELRKAKSFFANILGEIREVKEDEMKMRMALQRSARDEVCAAAQRQAETSHD</sequence>
<comment type="caution">
    <text evidence="1">The sequence shown here is derived from an EMBL/GenBank/DDBJ whole genome shotgun (WGS) entry which is preliminary data.</text>
</comment>
<gene>
    <name evidence="1" type="ORF">LTR36_009961</name>
</gene>
<proteinExistence type="predicted"/>
<dbReference type="Proteomes" id="UP001324427">
    <property type="component" value="Unassembled WGS sequence"/>
</dbReference>
<evidence type="ECO:0000313" key="2">
    <source>
        <dbReference type="Proteomes" id="UP001324427"/>
    </source>
</evidence>
<accession>A0AAV9J5I6</accession>
<organism evidence="1 2">
    <name type="scientific">Oleoguttula mirabilis</name>
    <dbReference type="NCBI Taxonomy" id="1507867"/>
    <lineage>
        <taxon>Eukaryota</taxon>
        <taxon>Fungi</taxon>
        <taxon>Dikarya</taxon>
        <taxon>Ascomycota</taxon>
        <taxon>Pezizomycotina</taxon>
        <taxon>Dothideomycetes</taxon>
        <taxon>Dothideomycetidae</taxon>
        <taxon>Mycosphaerellales</taxon>
        <taxon>Teratosphaeriaceae</taxon>
        <taxon>Oleoguttula</taxon>
    </lineage>
</organism>
<reference evidence="1 2" key="1">
    <citation type="submission" date="2021-11" db="EMBL/GenBank/DDBJ databases">
        <title>Black yeast isolated from Biological Soil Crust.</title>
        <authorList>
            <person name="Kurbessoian T."/>
        </authorList>
    </citation>
    <scope>NUCLEOTIDE SEQUENCE [LARGE SCALE GENOMIC DNA]</scope>
    <source>
        <strain evidence="1 2">CCFEE 5522</strain>
    </source>
</reference>